<organism evidence="2 3">
    <name type="scientific">Streblomastix strix</name>
    <dbReference type="NCBI Taxonomy" id="222440"/>
    <lineage>
        <taxon>Eukaryota</taxon>
        <taxon>Metamonada</taxon>
        <taxon>Preaxostyla</taxon>
        <taxon>Oxymonadida</taxon>
        <taxon>Streblomastigidae</taxon>
        <taxon>Streblomastix</taxon>
    </lineage>
</organism>
<dbReference type="EMBL" id="SNRW01012387">
    <property type="protein sequence ID" value="KAA6373889.1"/>
    <property type="molecule type" value="Genomic_DNA"/>
</dbReference>
<name>A0A5J4UU05_9EUKA</name>
<reference evidence="2 3" key="1">
    <citation type="submission" date="2019-03" db="EMBL/GenBank/DDBJ databases">
        <title>Single cell metagenomics reveals metabolic interactions within the superorganism composed of flagellate Streblomastix strix and complex community of Bacteroidetes bacteria on its surface.</title>
        <authorList>
            <person name="Treitli S.C."/>
            <person name="Kolisko M."/>
            <person name="Husnik F."/>
            <person name="Keeling P."/>
            <person name="Hampl V."/>
        </authorList>
    </citation>
    <scope>NUCLEOTIDE SEQUENCE [LARGE SCALE GENOMIC DNA]</scope>
    <source>
        <strain evidence="2">ST1C</strain>
    </source>
</reference>
<feature type="compositionally biased region" description="Polar residues" evidence="1">
    <location>
        <begin position="40"/>
        <end position="65"/>
    </location>
</feature>
<evidence type="ECO:0000256" key="1">
    <source>
        <dbReference type="SAM" id="MobiDB-lite"/>
    </source>
</evidence>
<evidence type="ECO:0000313" key="3">
    <source>
        <dbReference type="Proteomes" id="UP000324800"/>
    </source>
</evidence>
<dbReference type="Proteomes" id="UP000324800">
    <property type="component" value="Unassembled WGS sequence"/>
</dbReference>
<proteinExistence type="predicted"/>
<sequence>MKRIVADGSNINLDEDQSEHTIEPKCFINGNDGLRRNDSGKQQQVTVNGESNPEINTTKTSANTPSHNVNGSNGHGGNGCGTQLQAASNENGNSNHQAFNCSSGVNDNEQPNANRTEGNVNQLRLINVDQHEQGTKYRNYGNFKLKRT</sequence>
<accession>A0A5J4UU05</accession>
<evidence type="ECO:0000313" key="2">
    <source>
        <dbReference type="EMBL" id="KAA6373889.1"/>
    </source>
</evidence>
<feature type="region of interest" description="Disordered" evidence="1">
    <location>
        <begin position="27"/>
        <end position="99"/>
    </location>
</feature>
<protein>
    <submittedName>
        <fullName evidence="2">Uncharacterized protein</fullName>
    </submittedName>
</protein>
<gene>
    <name evidence="2" type="ORF">EZS28_030585</name>
</gene>
<dbReference type="AlphaFoldDB" id="A0A5J4UU05"/>
<comment type="caution">
    <text evidence="2">The sequence shown here is derived from an EMBL/GenBank/DDBJ whole genome shotgun (WGS) entry which is preliminary data.</text>
</comment>
<feature type="compositionally biased region" description="Polar residues" evidence="1">
    <location>
        <begin position="82"/>
        <end position="99"/>
    </location>
</feature>